<proteinExistence type="predicted"/>
<gene>
    <name evidence="1" type="ORF">EZS27_020511</name>
</gene>
<comment type="caution">
    <text evidence="1">The sequence shown here is derived from an EMBL/GenBank/DDBJ whole genome shotgun (WGS) entry which is preliminary data.</text>
</comment>
<dbReference type="EMBL" id="SNRY01001453">
    <property type="protein sequence ID" value="KAA6330823.1"/>
    <property type="molecule type" value="Genomic_DNA"/>
</dbReference>
<evidence type="ECO:0000313" key="1">
    <source>
        <dbReference type="EMBL" id="KAA6330823.1"/>
    </source>
</evidence>
<name>A0A5J4RDJ4_9ZZZZ</name>
<dbReference type="AlphaFoldDB" id="A0A5J4RDJ4"/>
<sequence>MIDESINYMNIAGPAYSKEKSDVFISFISKFRNDKRYTHEEQLNREYVFLSPMNYEIKKGLLKDLFTSFCFSETPLLIDIEDDSETYYVNKSWLREDENIEKIKKSLRYFYKISSDKPYCHIQNMAMFTLYYPGHDLSKLEDKVINPDHILKTIEYLQNINVFPKDLKECHPYLLCKFSWLIFDIYRNILNIERK</sequence>
<reference evidence="1" key="1">
    <citation type="submission" date="2019-03" db="EMBL/GenBank/DDBJ databases">
        <title>Single cell metagenomics reveals metabolic interactions within the superorganism composed of flagellate Streblomastix strix and complex community of Bacteroidetes bacteria on its surface.</title>
        <authorList>
            <person name="Treitli S.C."/>
            <person name="Kolisko M."/>
            <person name="Husnik F."/>
            <person name="Keeling P."/>
            <person name="Hampl V."/>
        </authorList>
    </citation>
    <scope>NUCLEOTIDE SEQUENCE</scope>
    <source>
        <strain evidence="1">STM</strain>
    </source>
</reference>
<protein>
    <submittedName>
        <fullName evidence="1">Uncharacterized protein</fullName>
    </submittedName>
</protein>
<accession>A0A5J4RDJ4</accession>
<organism evidence="1">
    <name type="scientific">termite gut metagenome</name>
    <dbReference type="NCBI Taxonomy" id="433724"/>
    <lineage>
        <taxon>unclassified sequences</taxon>
        <taxon>metagenomes</taxon>
        <taxon>organismal metagenomes</taxon>
    </lineage>
</organism>